<dbReference type="GO" id="GO:0030246">
    <property type="term" value="F:carbohydrate binding"/>
    <property type="evidence" value="ECO:0007669"/>
    <property type="project" value="InterPro"/>
</dbReference>
<keyword evidence="7" id="KW-1185">Reference proteome</keyword>
<dbReference type="Pfam" id="PF25023">
    <property type="entry name" value="TEN_YD-shell"/>
    <property type="match status" value="1"/>
</dbReference>
<evidence type="ECO:0000313" key="7">
    <source>
        <dbReference type="Proteomes" id="UP000275012"/>
    </source>
</evidence>
<dbReference type="InterPro" id="IPR006530">
    <property type="entry name" value="YD"/>
</dbReference>
<dbReference type="InterPro" id="IPR022385">
    <property type="entry name" value="Rhs_assc_core"/>
</dbReference>
<evidence type="ECO:0000259" key="3">
    <source>
        <dbReference type="Pfam" id="PF13205"/>
    </source>
</evidence>
<dbReference type="InterPro" id="IPR015915">
    <property type="entry name" value="Kelch-typ_b-propeller"/>
</dbReference>
<evidence type="ECO:0000313" key="6">
    <source>
        <dbReference type="EMBL" id="RMH88695.1"/>
    </source>
</evidence>
<feature type="domain" description="SbsA Ig-like" evidence="3">
    <location>
        <begin position="245"/>
        <end position="333"/>
    </location>
</feature>
<dbReference type="InterPro" id="IPR050708">
    <property type="entry name" value="T6SS_VgrG/RHS"/>
</dbReference>
<feature type="non-terminal residue" evidence="6">
    <location>
        <position position="1674"/>
    </location>
</feature>
<dbReference type="InterPro" id="IPR056823">
    <property type="entry name" value="TEN-like_YD-shell"/>
</dbReference>
<evidence type="ECO:0000256" key="1">
    <source>
        <dbReference type="ARBA" id="ARBA00022729"/>
    </source>
</evidence>
<evidence type="ECO:0000256" key="2">
    <source>
        <dbReference type="ARBA" id="ARBA00022737"/>
    </source>
</evidence>
<dbReference type="InterPro" id="IPR045351">
    <property type="entry name" value="DUF6531"/>
</dbReference>
<dbReference type="PANTHER" id="PTHR32305">
    <property type="match status" value="1"/>
</dbReference>
<dbReference type="Pfam" id="PF05593">
    <property type="entry name" value="RHS_repeat"/>
    <property type="match status" value="6"/>
</dbReference>
<reference evidence="6 7" key="1">
    <citation type="submission" date="2018-10" db="EMBL/GenBank/DDBJ databases">
        <title>Proposal of Lysobacter pythonis sp. nov. isolated from royal pythons (Python regius).</title>
        <authorList>
            <person name="Hans-Juergen B."/>
            <person name="Huptas C."/>
            <person name="Sandra B."/>
            <person name="Igor L."/>
            <person name="Joachim S."/>
            <person name="Siegfried S."/>
            <person name="Mareike W."/>
            <person name="Peter K."/>
        </authorList>
    </citation>
    <scope>NUCLEOTIDE SEQUENCE [LARGE SCALE GENOMIC DNA]</scope>
    <source>
        <strain evidence="6 7">4284/11</strain>
    </source>
</reference>
<dbReference type="InterPro" id="IPR037293">
    <property type="entry name" value="Gal_Oxidase_central_sf"/>
</dbReference>
<evidence type="ECO:0000259" key="5">
    <source>
        <dbReference type="Pfam" id="PF25023"/>
    </source>
</evidence>
<name>A0A3M2HJZ6_9GAMM</name>
<dbReference type="OrthoDB" id="7030285at2"/>
<keyword evidence="1" id="KW-0732">Signal</keyword>
<dbReference type="Pfam" id="PF13205">
    <property type="entry name" value="Big_5"/>
    <property type="match status" value="1"/>
</dbReference>
<dbReference type="EMBL" id="RFLY01000018">
    <property type="protein sequence ID" value="RMH88695.1"/>
    <property type="molecule type" value="Genomic_DNA"/>
</dbReference>
<protein>
    <submittedName>
        <fullName evidence="6">Type IV secretion protein Rhs</fullName>
    </submittedName>
</protein>
<proteinExistence type="predicted"/>
<dbReference type="Gene3D" id="2.180.10.10">
    <property type="entry name" value="RHS repeat-associated core"/>
    <property type="match status" value="2"/>
</dbReference>
<dbReference type="SUPFAM" id="SSF117281">
    <property type="entry name" value="Kelch motif"/>
    <property type="match status" value="1"/>
</dbReference>
<gene>
    <name evidence="6" type="ORF">EBB59_11490</name>
</gene>
<comment type="caution">
    <text evidence="6">The sequence shown here is derived from an EMBL/GenBank/DDBJ whole genome shotgun (WGS) entry which is preliminary data.</text>
</comment>
<evidence type="ECO:0000259" key="4">
    <source>
        <dbReference type="Pfam" id="PF20148"/>
    </source>
</evidence>
<dbReference type="InterPro" id="IPR031325">
    <property type="entry name" value="RHS_repeat"/>
</dbReference>
<dbReference type="NCBIfam" id="TIGR01643">
    <property type="entry name" value="YD_repeat_2x"/>
    <property type="match status" value="10"/>
</dbReference>
<keyword evidence="2" id="KW-0677">Repeat</keyword>
<dbReference type="Proteomes" id="UP000275012">
    <property type="component" value="Unassembled WGS sequence"/>
</dbReference>
<dbReference type="PRINTS" id="PR00394">
    <property type="entry name" value="RHSPROTEIN"/>
</dbReference>
<dbReference type="NCBIfam" id="TIGR03696">
    <property type="entry name" value="Rhs_assc_core"/>
    <property type="match status" value="1"/>
</dbReference>
<dbReference type="InterPro" id="IPR032812">
    <property type="entry name" value="SbsA_Ig"/>
</dbReference>
<organism evidence="6 7">
    <name type="scientific">Solilutibacter pythonis</name>
    <dbReference type="NCBI Taxonomy" id="2483112"/>
    <lineage>
        <taxon>Bacteria</taxon>
        <taxon>Pseudomonadati</taxon>
        <taxon>Pseudomonadota</taxon>
        <taxon>Gammaproteobacteria</taxon>
        <taxon>Lysobacterales</taxon>
        <taxon>Lysobacteraceae</taxon>
        <taxon>Solilutibacter</taxon>
    </lineage>
</organism>
<dbReference type="InterPro" id="IPR013784">
    <property type="entry name" value="Carb-bd-like_fold"/>
</dbReference>
<dbReference type="Pfam" id="PF20148">
    <property type="entry name" value="DUF6531"/>
    <property type="match status" value="1"/>
</dbReference>
<dbReference type="SUPFAM" id="SSF50969">
    <property type="entry name" value="YVTN repeat-like/Quinoprotein amine dehydrogenase"/>
    <property type="match status" value="1"/>
</dbReference>
<feature type="domain" description="DUF6531" evidence="4">
    <location>
        <begin position="696"/>
        <end position="771"/>
    </location>
</feature>
<accession>A0A3M2HJZ6</accession>
<sequence>MNNQNGVQTMQAHATWHRRLASVLSLGGLLFVAGMTGAAQISGSGVEPGTAQANADSTVGHADIRVSSGRMLRLLPDGRTLQWLDTARPARPLRRWELPETRREATLTRLASGEVLLFGGMDERGVAQPDGYRFVPATQSLRPFREPRLMARAGHTATVLTDGSVLFAGGRSGTPAQRWRGGDHVVPVAGLAHYHRTAELQADGRVLLLGGGQGKARDAQVFDPATDRLSPLAAQARPSTGMGDAPRVAATLPARQASDVAVETRLAVRFSQRMREASLVAGTVSLIGPVGQVAVDVVPAERGRLLFVKPRQPLLPATAYSLLVDGAKGVNGKTLPLLVLDFWTETLHARDTAKATSPPARPASRYPAGFLGCGKTRPYPCRPRSRLQQGFWTPGRDNTAAHWRTSGNLESVPDMQPLAAVAARHRTTVVTGRIRSVDGRAVAGVEVSLGQRVAKTNAHGDFVLTGVPTGRQELYVDGSAAKRGDTEYGQFVMGVDVAAAGRLTQVPHVMYLPRIHPRDKVAISSPLLRDTVLTHPDMPGLQVLIPKGTVIRDRKGRIVRELALVPTPVNRAPFPVSDNYPMYFTIEPGGAVVQGLDPASAKGIRVLYPNYDAHPAGTRANFWIYDPQEGWRMYGQGRVTSDGSRFAPEAGVGLHQVMGGGYSLNTDDPGPEEGMPPDCQVCGNGNVGTGGNATSGDPVDLRTGQFTYSETDLVIADTLPIQIGRTYRPHDNVKRSFGYGTAFNYDYRLNIEGAGNSAMRLVLPNGVPLDFQRVSGSGASGEWRHTGNGQYHQARLYYRNTRYHLKLVDGTAMQFNNYAPNRLESISNRYGQTLRFTWDAGRLARITSPNGRYVNLEYDDQDRIQTVRDPLGNATQYRYGSHGLLERVIYPNDTSRRYEYTLQPFPAGWTGGYRMDAYSTRHFHRVSAIYDQRGQRLLYNEYSRRRLAATGDQPAQDLGPDQVIKQILADGATYTFDYAHLDQGVPGVLVTMPDGVRRRVVFDGDGLYPQSDVWGYGTADAQTYRFERDGQGRLTARIDSLGRRTEYRYDGAGQLIAIEALAGSPQSRTTGFSYDSAQRLTALRTPLGQTLRFAYDATGCLIASTDALGQTTRFGCDGAGQLTHVTTPLGQTTRVDYVAGQVARITDPLGRVATLRYDALGRRIAVQSPDGSVQRVEYDTLGRVVKSYDGRGQATEYGYDANGNLSAVLKPHGLGETYDYDARDRLIQRTDNLGQSERWVYDLEGRPTRYTDRQGQVTTYAYDALGRLSTVTHPDGGTSVSAYDGGDRLLSLSDSQAGTLQWTYSPFDERLSETSAGGVVQWRYDAGGRRISMQAGTQPAVNYEWDAGNRLRRITQGSEHVRFGYDADNRLIEQILPNAVKQAYVYNAADQLTGIGWADKDDQVIGSLGYGYHPQSGRLSAQTGSYAPQLLPPASQGDNTFDANHRQTRFEGTALHYDANGNLTEAGGRRYVWNARNQLVEVREGAQLVASYRYDALGRRIVKQENGGTIEYLYDGLNPIQEKAGETINPILTGLGIDEYYARNEAIGRTYFLSDHQNSTRALTNAAGQVVNRYDYDPYGNARQSKTGFSNPYQYTGRERDQTGLMYYRARYYRPDMGRFIAEDPIGLAGGLNTYAYVGGNPISWIDPYGLQVMVCRDPAFNGKVPAHHYWVTT</sequence>
<dbReference type="InterPro" id="IPR011044">
    <property type="entry name" value="Quino_amine_DH_bsu"/>
</dbReference>
<feature type="domain" description="Teneurin-like YD-shell" evidence="5">
    <location>
        <begin position="1383"/>
        <end position="1624"/>
    </location>
</feature>
<dbReference type="PANTHER" id="PTHR32305:SF15">
    <property type="entry name" value="PROTEIN RHSA-RELATED"/>
    <property type="match status" value="1"/>
</dbReference>
<dbReference type="Gene3D" id="2.130.10.80">
    <property type="entry name" value="Galactose oxidase/kelch, beta-propeller"/>
    <property type="match status" value="1"/>
</dbReference>
<dbReference type="SUPFAM" id="SSF49452">
    <property type="entry name" value="Starch-binding domain-like"/>
    <property type="match status" value="1"/>
</dbReference>
<dbReference type="RefSeq" id="WP_122102293.1">
    <property type="nucleotide sequence ID" value="NZ_RFLY01000018.1"/>
</dbReference>